<name>A0A1V1NXV3_9BACT</name>
<feature type="non-terminal residue" evidence="1">
    <location>
        <position position="1"/>
    </location>
</feature>
<protein>
    <submittedName>
        <fullName evidence="1">Uncharacterized protein</fullName>
    </submittedName>
</protein>
<dbReference type="EMBL" id="ATBP01001375">
    <property type="protein sequence ID" value="ETR67452.1"/>
    <property type="molecule type" value="Genomic_DNA"/>
</dbReference>
<gene>
    <name evidence="1" type="ORF">OMM_11585</name>
</gene>
<comment type="caution">
    <text evidence="1">The sequence shown here is derived from an EMBL/GenBank/DDBJ whole genome shotgun (WGS) entry which is preliminary data.</text>
</comment>
<dbReference type="AlphaFoldDB" id="A0A1V1NXV3"/>
<feature type="non-terminal residue" evidence="1">
    <location>
        <position position="810"/>
    </location>
</feature>
<organism evidence="1 2">
    <name type="scientific">Candidatus Magnetoglobus multicellularis str. Araruama</name>
    <dbReference type="NCBI Taxonomy" id="890399"/>
    <lineage>
        <taxon>Bacteria</taxon>
        <taxon>Pseudomonadati</taxon>
        <taxon>Thermodesulfobacteriota</taxon>
        <taxon>Desulfobacteria</taxon>
        <taxon>Desulfobacterales</taxon>
        <taxon>Desulfobacteraceae</taxon>
        <taxon>Candidatus Magnetoglobus</taxon>
    </lineage>
</organism>
<accession>A0A1V1NXV3</accession>
<evidence type="ECO:0000313" key="2">
    <source>
        <dbReference type="Proteomes" id="UP000189670"/>
    </source>
</evidence>
<evidence type="ECO:0000313" key="1">
    <source>
        <dbReference type="EMBL" id="ETR67452.1"/>
    </source>
</evidence>
<proteinExistence type="predicted"/>
<sequence>AGQAIIDKPGLITANAAIIKAVEGIGSQSDYLTLDINYLDAANLTSNSIFINNTKSLTIADLDQDSRAIINNGNADIIVFTLEGDLTISNTIVGHSDILLANASQNSSIFLNGSIMTNLGNVSILAGADFTQSANIITGGTVDIYASNGRVFMADDVQTYTQNANIRYQAAGDIVIENINAGEGNVSIYSESGSVYANMDTNHVNITAANTKIQSANGIGTNVNHLNTLTDTLAVKGSGHIFVSDHSSVTIDQVDAVGIERVQSDGSTVSVQDDSSLSGLVCNTDGSNIVIQTLDGDLTINAFESSIGSGNIRLCSGSGNIELNDHIVSETGHISILSENDITQNANIETSGGTIDIKAANNIVMQSGALTRSLENNVQYKTSQGNIIINEINAQQGIVRIVADNGNITPAANNDSENILSHGLILQASGNVESLKTDVAVLTAMTAGNLIIENMGDIAIDKLSFSIHSILSDGIAQTSETTNYADLTASNGSIVLNTSGSITANDGNNDTIAINASSGNILLQSTDEISIQSKVNAGSGSISMIAESHITLGATDNKQSHVLTSGDGTIDMQSKGNINIFDGNMVSADANIRLFADGILTIGEIKANGGSVSLTAKDISDSDLTLSNEAEGIDIIADKLIIQSDLGAGVENRLDISVDTLSADVNLSGLFIHEVDGLHIDDVGEIKVNRVELDGHLSENEIGDTIEAGIRSQGAVDIMVDSGDFIQSANIISEGYVSIYSKSNISVDYIESQEHIYLEASGSIFDNKDDTTIDLKAGNNKWIECVADNIGSQEGSNDIYFDLADHSEVF</sequence>
<dbReference type="Proteomes" id="UP000189670">
    <property type="component" value="Unassembled WGS sequence"/>
</dbReference>
<reference evidence="2" key="1">
    <citation type="submission" date="2012-11" db="EMBL/GenBank/DDBJ databases">
        <authorList>
            <person name="Lucero-Rivera Y.E."/>
            <person name="Tovar-Ramirez D."/>
        </authorList>
    </citation>
    <scope>NUCLEOTIDE SEQUENCE [LARGE SCALE GENOMIC DNA]</scope>
    <source>
        <strain evidence="2">Araruama</strain>
    </source>
</reference>